<evidence type="ECO:0000256" key="2">
    <source>
        <dbReference type="ARBA" id="ARBA00023150"/>
    </source>
</evidence>
<dbReference type="GO" id="GO:0016783">
    <property type="term" value="F:sulfurtransferase activity"/>
    <property type="evidence" value="ECO:0007669"/>
    <property type="project" value="InterPro"/>
</dbReference>
<sequence length="275" mass="29555">MTNAVVFTHVKKVDQTGFLEADDQLAAEAPLQIRLAYYSNNVRQTQDIAVTMRTPGRDAVLASGFLFTEGIISSPAEIQSVDLVETPEGSVATVQLHPGIQPQLKRIDRSFSSTAACGVCGKTSMGDIHTVINTPLSSSFQFPASVLFHLPEILNREQDLFKTTGGIHAAALFNDQGELLMMEEDIGRHNAVDKVIGRALEENAVALGSSLLLLSGRAGFELIQKAAMAGIPVVAAIGAPSSLAVTVAEKWHITLVGFLKSQRFNIYSAPERIRV</sequence>
<dbReference type="PIRSF" id="PIRSF015626">
    <property type="entry name" value="FdhD"/>
    <property type="match status" value="1"/>
</dbReference>
<accession>A0A1H4B7M8</accession>
<dbReference type="NCBIfam" id="TIGR00129">
    <property type="entry name" value="fdhD_narQ"/>
    <property type="match status" value="1"/>
</dbReference>
<dbReference type="Proteomes" id="UP000199656">
    <property type="component" value="Unassembled WGS sequence"/>
</dbReference>
<name>A0A1H4B7M8_9BACT</name>
<evidence type="ECO:0000256" key="3">
    <source>
        <dbReference type="HAMAP-Rule" id="MF_00187"/>
    </source>
</evidence>
<evidence type="ECO:0000313" key="5">
    <source>
        <dbReference type="Proteomes" id="UP000199656"/>
    </source>
</evidence>
<keyword evidence="2 3" id="KW-0501">Molybdenum cofactor biosynthesis</keyword>
<dbReference type="GO" id="GO:0005737">
    <property type="term" value="C:cytoplasm"/>
    <property type="evidence" value="ECO:0007669"/>
    <property type="project" value="UniProtKB-SubCell"/>
</dbReference>
<proteinExistence type="inferred from homology"/>
<comment type="subcellular location">
    <subcellularLocation>
        <location evidence="3">Cytoplasm</location>
    </subcellularLocation>
</comment>
<keyword evidence="5" id="KW-1185">Reference proteome</keyword>
<evidence type="ECO:0000313" key="4">
    <source>
        <dbReference type="EMBL" id="SEA43842.1"/>
    </source>
</evidence>
<dbReference type="Gene3D" id="3.40.140.10">
    <property type="entry name" value="Cytidine Deaminase, domain 2"/>
    <property type="match status" value="1"/>
</dbReference>
<reference evidence="5" key="1">
    <citation type="submission" date="2016-10" db="EMBL/GenBank/DDBJ databases">
        <authorList>
            <person name="Varghese N."/>
            <person name="Submissions S."/>
        </authorList>
    </citation>
    <scope>NUCLEOTIDE SEQUENCE [LARGE SCALE GENOMIC DNA]</scope>
    <source>
        <strain evidence="5">DSM 23920</strain>
    </source>
</reference>
<organism evidence="4 5">
    <name type="scientific">Chitinophaga terrae</name>
    <name type="common">ex Kim and Jung 2007</name>
    <dbReference type="NCBI Taxonomy" id="408074"/>
    <lineage>
        <taxon>Bacteria</taxon>
        <taxon>Pseudomonadati</taxon>
        <taxon>Bacteroidota</taxon>
        <taxon>Chitinophagia</taxon>
        <taxon>Chitinophagales</taxon>
        <taxon>Chitinophagaceae</taxon>
        <taxon>Chitinophaga</taxon>
    </lineage>
</organism>
<protein>
    <recommendedName>
        <fullName evidence="3">Sulfur carrier protein FdhD</fullName>
    </recommendedName>
</protein>
<dbReference type="Pfam" id="PF02634">
    <property type="entry name" value="FdhD-NarQ"/>
    <property type="match status" value="1"/>
</dbReference>
<feature type="binding site" evidence="3">
    <location>
        <begin position="258"/>
        <end position="263"/>
    </location>
    <ligand>
        <name>Mo-bis(molybdopterin guanine dinucleotide)</name>
        <dbReference type="ChEBI" id="CHEBI:60539"/>
    </ligand>
</feature>
<comment type="similarity">
    <text evidence="3">Belongs to the FdhD family.</text>
</comment>
<dbReference type="InterPro" id="IPR016193">
    <property type="entry name" value="Cytidine_deaminase-like"/>
</dbReference>
<dbReference type="STRING" id="408074.SAMN05660909_01922"/>
<evidence type="ECO:0000256" key="1">
    <source>
        <dbReference type="ARBA" id="ARBA00022490"/>
    </source>
</evidence>
<dbReference type="OrthoDB" id="9782042at2"/>
<dbReference type="AlphaFoldDB" id="A0A1H4B7M8"/>
<dbReference type="PANTHER" id="PTHR30592">
    <property type="entry name" value="FORMATE DEHYDROGENASE"/>
    <property type="match status" value="1"/>
</dbReference>
<gene>
    <name evidence="3" type="primary">fdhD</name>
    <name evidence="4" type="ORF">SAMN05660909_01922</name>
</gene>
<dbReference type="PANTHER" id="PTHR30592:SF1">
    <property type="entry name" value="SULFUR CARRIER PROTEIN FDHD"/>
    <property type="match status" value="1"/>
</dbReference>
<dbReference type="InterPro" id="IPR003786">
    <property type="entry name" value="FdhD"/>
</dbReference>
<dbReference type="GO" id="GO:0097163">
    <property type="term" value="F:sulfur carrier activity"/>
    <property type="evidence" value="ECO:0007669"/>
    <property type="project" value="UniProtKB-UniRule"/>
</dbReference>
<dbReference type="Gene3D" id="3.10.20.10">
    <property type="match status" value="1"/>
</dbReference>
<dbReference type="GO" id="GO:0006777">
    <property type="term" value="P:Mo-molybdopterin cofactor biosynthetic process"/>
    <property type="evidence" value="ECO:0007669"/>
    <property type="project" value="UniProtKB-UniRule"/>
</dbReference>
<keyword evidence="1 3" id="KW-0963">Cytoplasm</keyword>
<comment type="function">
    <text evidence="3">Required for formate dehydrogenase (FDH) activity. Acts as a sulfur carrier protein that transfers sulfur from IscS to the molybdenum cofactor prior to its insertion into FDH.</text>
</comment>
<dbReference type="SUPFAM" id="SSF53927">
    <property type="entry name" value="Cytidine deaminase-like"/>
    <property type="match status" value="1"/>
</dbReference>
<dbReference type="HAMAP" id="MF_00187">
    <property type="entry name" value="FdhD"/>
    <property type="match status" value="1"/>
</dbReference>
<dbReference type="RefSeq" id="WP_089761036.1">
    <property type="nucleotide sequence ID" value="NZ_BKAT01000025.1"/>
</dbReference>
<dbReference type="EMBL" id="FNRL01000007">
    <property type="protein sequence ID" value="SEA43842.1"/>
    <property type="molecule type" value="Genomic_DNA"/>
</dbReference>
<feature type="active site" description="Cysteine persulfide intermediate" evidence="3">
    <location>
        <position position="117"/>
    </location>
</feature>